<dbReference type="Pfam" id="PF01381">
    <property type="entry name" value="HTH_3"/>
    <property type="match status" value="1"/>
</dbReference>
<dbReference type="PANTHER" id="PTHR46558:SF4">
    <property type="entry name" value="DNA-BIDING PHAGE PROTEIN"/>
    <property type="match status" value="1"/>
</dbReference>
<protein>
    <submittedName>
        <fullName evidence="3">Transcriptional regulator</fullName>
    </submittedName>
</protein>
<dbReference type="Gene3D" id="1.10.260.40">
    <property type="entry name" value="lambda repressor-like DNA-binding domains"/>
    <property type="match status" value="1"/>
</dbReference>
<dbReference type="InterPro" id="IPR010982">
    <property type="entry name" value="Lambda_DNA-bd_dom_sf"/>
</dbReference>
<keyword evidence="1" id="KW-0238">DNA-binding</keyword>
<dbReference type="PROSITE" id="PS50943">
    <property type="entry name" value="HTH_CROC1"/>
    <property type="match status" value="1"/>
</dbReference>
<sequence>MEPRRIGKRIKAFRKLKGYTQIAFAKKLDVSIAVLGNVERGTEVAADDLLNKIADTLSISREELTLENEENGIV</sequence>
<evidence type="ECO:0000256" key="1">
    <source>
        <dbReference type="ARBA" id="ARBA00023125"/>
    </source>
</evidence>
<reference evidence="3" key="1">
    <citation type="journal article" date="2014" name="Int. J. Syst. Evol. Microbiol.">
        <title>Complete genome sequence of Corynebacterium casei LMG S-19264T (=DSM 44701T), isolated from a smear-ripened cheese.</title>
        <authorList>
            <consortium name="US DOE Joint Genome Institute (JGI-PGF)"/>
            <person name="Walter F."/>
            <person name="Albersmeier A."/>
            <person name="Kalinowski J."/>
            <person name="Ruckert C."/>
        </authorList>
    </citation>
    <scope>NUCLEOTIDE SEQUENCE</scope>
    <source>
        <strain evidence="3">CGMCC 1.12754</strain>
    </source>
</reference>
<comment type="caution">
    <text evidence="3">The sequence shown here is derived from an EMBL/GenBank/DDBJ whole genome shotgun (WGS) entry which is preliminary data.</text>
</comment>
<evidence type="ECO:0000313" key="4">
    <source>
        <dbReference type="Proteomes" id="UP000622860"/>
    </source>
</evidence>
<dbReference type="SMART" id="SM00530">
    <property type="entry name" value="HTH_XRE"/>
    <property type="match status" value="1"/>
</dbReference>
<dbReference type="CDD" id="cd00093">
    <property type="entry name" value="HTH_XRE"/>
    <property type="match status" value="1"/>
</dbReference>
<dbReference type="InterPro" id="IPR001387">
    <property type="entry name" value="Cro/C1-type_HTH"/>
</dbReference>
<evidence type="ECO:0000259" key="2">
    <source>
        <dbReference type="PROSITE" id="PS50943"/>
    </source>
</evidence>
<name>A0A917M6Z0_9BACI</name>
<dbReference type="GO" id="GO:0003677">
    <property type="term" value="F:DNA binding"/>
    <property type="evidence" value="ECO:0007669"/>
    <property type="project" value="UniProtKB-KW"/>
</dbReference>
<dbReference type="AlphaFoldDB" id="A0A917M6Z0"/>
<accession>A0A917M6Z0</accession>
<reference evidence="3" key="2">
    <citation type="submission" date="2020-09" db="EMBL/GenBank/DDBJ databases">
        <authorList>
            <person name="Sun Q."/>
            <person name="Zhou Y."/>
        </authorList>
    </citation>
    <scope>NUCLEOTIDE SEQUENCE</scope>
    <source>
        <strain evidence="3">CGMCC 1.12754</strain>
    </source>
</reference>
<organism evidence="3 4">
    <name type="scientific">Virgibacillus oceani</name>
    <dbReference type="NCBI Taxonomy" id="1479511"/>
    <lineage>
        <taxon>Bacteria</taxon>
        <taxon>Bacillati</taxon>
        <taxon>Bacillota</taxon>
        <taxon>Bacilli</taxon>
        <taxon>Bacillales</taxon>
        <taxon>Bacillaceae</taxon>
        <taxon>Virgibacillus</taxon>
    </lineage>
</organism>
<dbReference type="RefSeq" id="WP_188456120.1">
    <property type="nucleotide sequence ID" value="NZ_BMFR01000014.1"/>
</dbReference>
<evidence type="ECO:0000313" key="3">
    <source>
        <dbReference type="EMBL" id="GGG81905.1"/>
    </source>
</evidence>
<dbReference type="Proteomes" id="UP000622860">
    <property type="component" value="Unassembled WGS sequence"/>
</dbReference>
<gene>
    <name evidence="3" type="ORF">GCM10011398_29210</name>
</gene>
<proteinExistence type="predicted"/>
<dbReference type="SUPFAM" id="SSF47413">
    <property type="entry name" value="lambda repressor-like DNA-binding domains"/>
    <property type="match status" value="1"/>
</dbReference>
<feature type="domain" description="HTH cro/C1-type" evidence="2">
    <location>
        <begin position="10"/>
        <end position="64"/>
    </location>
</feature>
<keyword evidence="4" id="KW-1185">Reference proteome</keyword>
<dbReference type="EMBL" id="BMFR01000014">
    <property type="protein sequence ID" value="GGG81905.1"/>
    <property type="molecule type" value="Genomic_DNA"/>
</dbReference>
<dbReference type="PANTHER" id="PTHR46558">
    <property type="entry name" value="TRACRIPTIONAL REGULATORY PROTEIN-RELATED-RELATED"/>
    <property type="match status" value="1"/>
</dbReference>